<dbReference type="InterPro" id="IPR036047">
    <property type="entry name" value="F-box-like_dom_sf"/>
</dbReference>
<gene>
    <name evidence="2" type="ORF">J3R30DRAFT_217899</name>
</gene>
<dbReference type="AlphaFoldDB" id="A0A9W9DM81"/>
<reference evidence="2" key="1">
    <citation type="submission" date="2022-08" db="EMBL/GenBank/DDBJ databases">
        <title>A Global Phylogenomic Analysis of the Shiitake Genus Lentinula.</title>
        <authorList>
            <consortium name="DOE Joint Genome Institute"/>
            <person name="Sierra-Patev S."/>
            <person name="Min B."/>
            <person name="Naranjo-Ortiz M."/>
            <person name="Looney B."/>
            <person name="Konkel Z."/>
            <person name="Slot J.C."/>
            <person name="Sakamoto Y."/>
            <person name="Steenwyk J.L."/>
            <person name="Rokas A."/>
            <person name="Carro J."/>
            <person name="Camarero S."/>
            <person name="Ferreira P."/>
            <person name="Molpeceres G."/>
            <person name="Ruiz-Duenas F.J."/>
            <person name="Serrano A."/>
            <person name="Henrissat B."/>
            <person name="Drula E."/>
            <person name="Hughes K.W."/>
            <person name="Mata J.L."/>
            <person name="Ishikawa N.K."/>
            <person name="Vargas-Isla R."/>
            <person name="Ushijima S."/>
            <person name="Smith C.A."/>
            <person name="Ahrendt S."/>
            <person name="Andreopoulos W."/>
            <person name="He G."/>
            <person name="Labutti K."/>
            <person name="Lipzen A."/>
            <person name="Ng V."/>
            <person name="Riley R."/>
            <person name="Sandor L."/>
            <person name="Barry K."/>
            <person name="Martinez A.T."/>
            <person name="Xiao Y."/>
            <person name="Gibbons J.G."/>
            <person name="Terashima K."/>
            <person name="Grigoriev I.V."/>
            <person name="Hibbett D.S."/>
        </authorList>
    </citation>
    <scope>NUCLEOTIDE SEQUENCE</scope>
    <source>
        <strain evidence="2">JLM2183</strain>
    </source>
</reference>
<dbReference type="SUPFAM" id="SSF52047">
    <property type="entry name" value="RNI-like"/>
    <property type="match status" value="1"/>
</dbReference>
<dbReference type="InterPro" id="IPR001810">
    <property type="entry name" value="F-box_dom"/>
</dbReference>
<evidence type="ECO:0000259" key="1">
    <source>
        <dbReference type="Pfam" id="PF12937"/>
    </source>
</evidence>
<accession>A0A9W9DM81</accession>
<dbReference type="InterPro" id="IPR032675">
    <property type="entry name" value="LRR_dom_sf"/>
</dbReference>
<keyword evidence="3" id="KW-1185">Reference proteome</keyword>
<dbReference type="Pfam" id="PF12937">
    <property type="entry name" value="F-box-like"/>
    <property type="match status" value="1"/>
</dbReference>
<dbReference type="SUPFAM" id="SSF81383">
    <property type="entry name" value="F-box domain"/>
    <property type="match status" value="1"/>
</dbReference>
<sequence length="590" mass="66597">MVASGNLIKPFEPRVKVDTLQLNEQLRSSYGLADTQLSEIKEILQLSKKDIADYNSEIKRAYAAYDAETTRIKAVSNANAARICARHEAEMKHIAATREAEIGKVQAAHSVDMHRMHLRHQGLKKYTEKLSTLLSPIRRIPSELLLRIFVFFCHQNDLSSYEPGDAAALTVGAVCTRWRQLAVSQPTLWANLKIQFDEIDETSEDETKLAAQLTFRVELHLLRSQNQPLSLHLNPLTADHPALILIASESRRWRRLIYSGDDFGLDWNNSFQSLPLPMLETVDFEDSETCDGQSPPLEAFAQAPNIRELSIHSFIIDENVAATFNTAWVKLTDLSYHLFDNLEGFLSTLNYCSKLRRLTVSGENSDLVPVYSIRSHLIVSLYILNSASPPSEHDSMLECLLSSLTLPDLTNLVLLHNGHVEEPFLMPFLILEDFFRRSRCALSSLNIEQICITDTEMVALLAHLPCLQELTCEDPDDGYSPITMPFVRSLHTWERDSLHHSIEPLVPKLRSLTLKVHNKGFDSSTFVDTITSRWLPDETSAMQLGASCLRSIELHLDGAVDAQAYEPLKQFDKAGMRVVVICEDQDGYIV</sequence>
<dbReference type="OrthoDB" id="3022400at2759"/>
<dbReference type="EMBL" id="JAOTPV010000010">
    <property type="protein sequence ID" value="KAJ4477421.1"/>
    <property type="molecule type" value="Genomic_DNA"/>
</dbReference>
<organism evidence="2 3">
    <name type="scientific">Lentinula aciculospora</name>
    <dbReference type="NCBI Taxonomy" id="153920"/>
    <lineage>
        <taxon>Eukaryota</taxon>
        <taxon>Fungi</taxon>
        <taxon>Dikarya</taxon>
        <taxon>Basidiomycota</taxon>
        <taxon>Agaricomycotina</taxon>
        <taxon>Agaricomycetes</taxon>
        <taxon>Agaricomycetidae</taxon>
        <taxon>Agaricales</taxon>
        <taxon>Marasmiineae</taxon>
        <taxon>Omphalotaceae</taxon>
        <taxon>Lentinula</taxon>
    </lineage>
</organism>
<evidence type="ECO:0000313" key="3">
    <source>
        <dbReference type="Proteomes" id="UP001150266"/>
    </source>
</evidence>
<proteinExistence type="predicted"/>
<name>A0A9W9DM81_9AGAR</name>
<dbReference type="Gene3D" id="3.80.10.10">
    <property type="entry name" value="Ribonuclease Inhibitor"/>
    <property type="match status" value="1"/>
</dbReference>
<dbReference type="Gene3D" id="1.20.1280.50">
    <property type="match status" value="1"/>
</dbReference>
<protein>
    <recommendedName>
        <fullName evidence="1">F-box domain-containing protein</fullName>
    </recommendedName>
</protein>
<dbReference type="Proteomes" id="UP001150266">
    <property type="component" value="Unassembled WGS sequence"/>
</dbReference>
<evidence type="ECO:0000313" key="2">
    <source>
        <dbReference type="EMBL" id="KAJ4477421.1"/>
    </source>
</evidence>
<feature type="domain" description="F-box" evidence="1">
    <location>
        <begin position="138"/>
        <end position="193"/>
    </location>
</feature>
<comment type="caution">
    <text evidence="2">The sequence shown here is derived from an EMBL/GenBank/DDBJ whole genome shotgun (WGS) entry which is preliminary data.</text>
</comment>